<protein>
    <recommendedName>
        <fullName evidence="3">NAD(P)-binding domain-containing protein</fullName>
    </recommendedName>
</protein>
<dbReference type="OrthoDB" id="9975943at2759"/>
<accession>A0A5C3NBR2</accession>
<dbReference type="EMBL" id="ML213507">
    <property type="protein sequence ID" value="TFK53438.1"/>
    <property type="molecule type" value="Genomic_DNA"/>
</dbReference>
<dbReference type="Gene3D" id="3.40.50.720">
    <property type="entry name" value="NAD(P)-binding Rossmann-like Domain"/>
    <property type="match status" value="1"/>
</dbReference>
<dbReference type="PANTHER" id="PTHR14097:SF8">
    <property type="entry name" value="NAD(P)-BINDING DOMAIN-CONTAINING PROTEIN"/>
    <property type="match status" value="1"/>
</dbReference>
<evidence type="ECO:0000313" key="1">
    <source>
        <dbReference type="EMBL" id="TFK53438.1"/>
    </source>
</evidence>
<sequence length="247" mass="26559">MVHVILTGATGNVGAPLLRYCLGSPKVTELSILSRRQFPLPEGEGLDPKKANIIVHGDYASYPEELKEKLKGAEACIWAQGISQTEVSKEDYVRITYDYPMAAAKSFASLSNSGKFNFVYVSGEGADPNEKAWTLFGKIKGRAEKHLLALPSDPAYSALRIFNVRPGLVTPPNTDRPRGAAKKVLIDWVFGPVFKTLAPGSVSPTSELSKVLVDLATGDGSALKEGPGIEAEGRCVRSSAIRKLAKE</sequence>
<dbReference type="PANTHER" id="PTHR14097">
    <property type="entry name" value="OXIDOREDUCTASE HTATIP2"/>
    <property type="match status" value="1"/>
</dbReference>
<keyword evidence="2" id="KW-1185">Reference proteome</keyword>
<evidence type="ECO:0008006" key="3">
    <source>
        <dbReference type="Google" id="ProtNLM"/>
    </source>
</evidence>
<evidence type="ECO:0000313" key="2">
    <source>
        <dbReference type="Proteomes" id="UP000305948"/>
    </source>
</evidence>
<dbReference type="STRING" id="5364.A0A5C3NBR2"/>
<organism evidence="1 2">
    <name type="scientific">Heliocybe sulcata</name>
    <dbReference type="NCBI Taxonomy" id="5364"/>
    <lineage>
        <taxon>Eukaryota</taxon>
        <taxon>Fungi</taxon>
        <taxon>Dikarya</taxon>
        <taxon>Basidiomycota</taxon>
        <taxon>Agaricomycotina</taxon>
        <taxon>Agaricomycetes</taxon>
        <taxon>Gloeophyllales</taxon>
        <taxon>Gloeophyllaceae</taxon>
        <taxon>Heliocybe</taxon>
    </lineage>
</organism>
<reference evidence="1 2" key="1">
    <citation type="journal article" date="2019" name="Nat. Ecol. Evol.">
        <title>Megaphylogeny resolves global patterns of mushroom evolution.</title>
        <authorList>
            <person name="Varga T."/>
            <person name="Krizsan K."/>
            <person name="Foldi C."/>
            <person name="Dima B."/>
            <person name="Sanchez-Garcia M."/>
            <person name="Sanchez-Ramirez S."/>
            <person name="Szollosi G.J."/>
            <person name="Szarkandi J.G."/>
            <person name="Papp V."/>
            <person name="Albert L."/>
            <person name="Andreopoulos W."/>
            <person name="Angelini C."/>
            <person name="Antonin V."/>
            <person name="Barry K.W."/>
            <person name="Bougher N.L."/>
            <person name="Buchanan P."/>
            <person name="Buyck B."/>
            <person name="Bense V."/>
            <person name="Catcheside P."/>
            <person name="Chovatia M."/>
            <person name="Cooper J."/>
            <person name="Damon W."/>
            <person name="Desjardin D."/>
            <person name="Finy P."/>
            <person name="Geml J."/>
            <person name="Haridas S."/>
            <person name="Hughes K."/>
            <person name="Justo A."/>
            <person name="Karasinski D."/>
            <person name="Kautmanova I."/>
            <person name="Kiss B."/>
            <person name="Kocsube S."/>
            <person name="Kotiranta H."/>
            <person name="LaButti K.M."/>
            <person name="Lechner B.E."/>
            <person name="Liimatainen K."/>
            <person name="Lipzen A."/>
            <person name="Lukacs Z."/>
            <person name="Mihaltcheva S."/>
            <person name="Morgado L.N."/>
            <person name="Niskanen T."/>
            <person name="Noordeloos M.E."/>
            <person name="Ohm R.A."/>
            <person name="Ortiz-Santana B."/>
            <person name="Ovrebo C."/>
            <person name="Racz N."/>
            <person name="Riley R."/>
            <person name="Savchenko A."/>
            <person name="Shiryaev A."/>
            <person name="Soop K."/>
            <person name="Spirin V."/>
            <person name="Szebenyi C."/>
            <person name="Tomsovsky M."/>
            <person name="Tulloss R.E."/>
            <person name="Uehling J."/>
            <person name="Grigoriev I.V."/>
            <person name="Vagvolgyi C."/>
            <person name="Papp T."/>
            <person name="Martin F.M."/>
            <person name="Miettinen O."/>
            <person name="Hibbett D.S."/>
            <person name="Nagy L.G."/>
        </authorList>
    </citation>
    <scope>NUCLEOTIDE SEQUENCE [LARGE SCALE GENOMIC DNA]</scope>
    <source>
        <strain evidence="1 2">OMC1185</strain>
    </source>
</reference>
<name>A0A5C3NBR2_9AGAM</name>
<proteinExistence type="predicted"/>
<dbReference type="SUPFAM" id="SSF51735">
    <property type="entry name" value="NAD(P)-binding Rossmann-fold domains"/>
    <property type="match status" value="1"/>
</dbReference>
<dbReference type="Proteomes" id="UP000305948">
    <property type="component" value="Unassembled WGS sequence"/>
</dbReference>
<gene>
    <name evidence="1" type="ORF">OE88DRAFT_1655575</name>
</gene>
<dbReference type="InterPro" id="IPR036291">
    <property type="entry name" value="NAD(P)-bd_dom_sf"/>
</dbReference>
<dbReference type="AlphaFoldDB" id="A0A5C3NBR2"/>